<dbReference type="InterPro" id="IPR011990">
    <property type="entry name" value="TPR-like_helical_dom_sf"/>
</dbReference>
<accession>A0A9D2GXV1</accession>
<evidence type="ECO:0000313" key="8">
    <source>
        <dbReference type="Proteomes" id="UP000824108"/>
    </source>
</evidence>
<comment type="similarity">
    <text evidence="2">Belongs to the SusD family.</text>
</comment>
<dbReference type="Pfam" id="PF07980">
    <property type="entry name" value="SusD_RagB"/>
    <property type="match status" value="1"/>
</dbReference>
<dbReference type="AlphaFoldDB" id="A0A9D2GXV1"/>
<dbReference type="Proteomes" id="UP000824108">
    <property type="component" value="Unassembled WGS sequence"/>
</dbReference>
<dbReference type="EMBL" id="DXAV01000034">
    <property type="protein sequence ID" value="HIZ91254.1"/>
    <property type="molecule type" value="Genomic_DNA"/>
</dbReference>
<evidence type="ECO:0000256" key="3">
    <source>
        <dbReference type="ARBA" id="ARBA00022729"/>
    </source>
</evidence>
<reference evidence="7" key="1">
    <citation type="journal article" date="2021" name="PeerJ">
        <title>Extensive microbial diversity within the chicken gut microbiome revealed by metagenomics and culture.</title>
        <authorList>
            <person name="Gilroy R."/>
            <person name="Ravi A."/>
            <person name="Getino M."/>
            <person name="Pursley I."/>
            <person name="Horton D.L."/>
            <person name="Alikhan N.F."/>
            <person name="Baker D."/>
            <person name="Gharbi K."/>
            <person name="Hall N."/>
            <person name="Watson M."/>
            <person name="Adriaenssens E.M."/>
            <person name="Foster-Nyarko E."/>
            <person name="Jarju S."/>
            <person name="Secka A."/>
            <person name="Antonio M."/>
            <person name="Oren A."/>
            <person name="Chaudhuri R.R."/>
            <person name="La Ragione R."/>
            <person name="Hildebrand F."/>
            <person name="Pallen M.J."/>
        </authorList>
    </citation>
    <scope>NUCLEOTIDE SEQUENCE</scope>
    <source>
        <strain evidence="7">CHK118-2852</strain>
    </source>
</reference>
<evidence type="ECO:0000256" key="5">
    <source>
        <dbReference type="ARBA" id="ARBA00023237"/>
    </source>
</evidence>
<evidence type="ECO:0000256" key="4">
    <source>
        <dbReference type="ARBA" id="ARBA00023136"/>
    </source>
</evidence>
<protein>
    <submittedName>
        <fullName evidence="7">RagB/SusD family nutrient uptake outer membrane protein</fullName>
    </submittedName>
</protein>
<evidence type="ECO:0000313" key="7">
    <source>
        <dbReference type="EMBL" id="HIZ91254.1"/>
    </source>
</evidence>
<dbReference type="PROSITE" id="PS51257">
    <property type="entry name" value="PROKAR_LIPOPROTEIN"/>
    <property type="match status" value="1"/>
</dbReference>
<keyword evidence="3" id="KW-0732">Signal</keyword>
<evidence type="ECO:0000256" key="1">
    <source>
        <dbReference type="ARBA" id="ARBA00004442"/>
    </source>
</evidence>
<dbReference type="SUPFAM" id="SSF48452">
    <property type="entry name" value="TPR-like"/>
    <property type="match status" value="1"/>
</dbReference>
<comment type="caution">
    <text evidence="7">The sequence shown here is derived from an EMBL/GenBank/DDBJ whole genome shotgun (WGS) entry which is preliminary data.</text>
</comment>
<evidence type="ECO:0000259" key="6">
    <source>
        <dbReference type="Pfam" id="PF07980"/>
    </source>
</evidence>
<keyword evidence="4" id="KW-0472">Membrane</keyword>
<name>A0A9D2GXV1_9BACE</name>
<dbReference type="GO" id="GO:0009279">
    <property type="term" value="C:cell outer membrane"/>
    <property type="evidence" value="ECO:0007669"/>
    <property type="project" value="UniProtKB-SubCell"/>
</dbReference>
<comment type="subcellular location">
    <subcellularLocation>
        <location evidence="1">Cell outer membrane</location>
    </subcellularLocation>
</comment>
<sequence>MKTKILSILIAVMAFSSCEDFLTRPPMDTVTDTPEFWNNEDNYRTMIWAFYDIYFDGYKSGWTRSNWFAETNIADWVDDNAQKSPTPFTKVAPTSGGGWDFTYVRRYNQLIDRLNTCTLSDEAKNHWLGVVRFFRGMEYAQLVQDFGDVPWFETVLENTDEENLYKARTPRKEVMEKVKEDLNFACKNIRISDGVAGLTVNRAVALAFTSRLMLFEGTWQKYREKDNETAKIYLQAAKDAAAELMGMGYSLCDDFKSLTTSVSLAGNPEIIIYREYEEGVLMHSLMSFQNTEVEGSSPSRSLVESYLSANGLPIHQPENDMYKGDQWFFDEFADRDPRLYANIDKEGLRIEGTQPVYAVSGYFAHIFVNPDLKTVAGGISNTNITDAPIMKLNEVLMNYIEAAAELADLGAYTLTQDDLDKTINVLRRRPSTSMPTVTLNGNSLAVNGVTINDPDRDMGTLISDDYEVSPIIWEVRRERRVELPYQGIRFNDLRRWSKLHYADMKINPKLNLGAWLDKDRYIAWYNETNGTDLTIDVLNGIQLDRAGNAGYIKPAVEESLLRTYAEKDYLYPIPTNEIALYTDHGYTLTQNPGW</sequence>
<evidence type="ECO:0000256" key="2">
    <source>
        <dbReference type="ARBA" id="ARBA00006275"/>
    </source>
</evidence>
<dbReference type="InterPro" id="IPR012944">
    <property type="entry name" value="SusD_RagB_dom"/>
</dbReference>
<proteinExistence type="inferred from homology"/>
<reference evidence="7" key="2">
    <citation type="submission" date="2021-04" db="EMBL/GenBank/DDBJ databases">
        <authorList>
            <person name="Gilroy R."/>
        </authorList>
    </citation>
    <scope>NUCLEOTIDE SEQUENCE</scope>
    <source>
        <strain evidence="7">CHK118-2852</strain>
    </source>
</reference>
<feature type="domain" description="RagB/SusD" evidence="6">
    <location>
        <begin position="295"/>
        <end position="594"/>
    </location>
</feature>
<keyword evidence="5" id="KW-0998">Cell outer membrane</keyword>
<gene>
    <name evidence="7" type="ORF">H9807_03940</name>
</gene>
<organism evidence="7 8">
    <name type="scientific">Candidatus Bacteroides merdavium</name>
    <dbReference type="NCBI Taxonomy" id="2838472"/>
    <lineage>
        <taxon>Bacteria</taxon>
        <taxon>Pseudomonadati</taxon>
        <taxon>Bacteroidota</taxon>
        <taxon>Bacteroidia</taxon>
        <taxon>Bacteroidales</taxon>
        <taxon>Bacteroidaceae</taxon>
        <taxon>Bacteroides</taxon>
    </lineage>
</organism>
<dbReference type="Gene3D" id="1.25.40.390">
    <property type="match status" value="1"/>
</dbReference>